<dbReference type="AlphaFoldDB" id="A0A196SJK6"/>
<organism evidence="2 3">
    <name type="scientific">Blastocystis sp. subtype 1 (strain ATCC 50177 / NandII)</name>
    <dbReference type="NCBI Taxonomy" id="478820"/>
    <lineage>
        <taxon>Eukaryota</taxon>
        <taxon>Sar</taxon>
        <taxon>Stramenopiles</taxon>
        <taxon>Bigyra</taxon>
        <taxon>Opalozoa</taxon>
        <taxon>Opalinata</taxon>
        <taxon>Blastocystidae</taxon>
        <taxon>Blastocystis</taxon>
    </lineage>
</organism>
<feature type="signal peptide" evidence="1">
    <location>
        <begin position="1"/>
        <end position="28"/>
    </location>
</feature>
<protein>
    <submittedName>
        <fullName evidence="2">Uncharacterized protein</fullName>
    </submittedName>
</protein>
<dbReference type="Proteomes" id="UP000078348">
    <property type="component" value="Unassembled WGS sequence"/>
</dbReference>
<evidence type="ECO:0000313" key="2">
    <source>
        <dbReference type="EMBL" id="OAO17223.1"/>
    </source>
</evidence>
<evidence type="ECO:0000313" key="3">
    <source>
        <dbReference type="Proteomes" id="UP000078348"/>
    </source>
</evidence>
<evidence type="ECO:0000256" key="1">
    <source>
        <dbReference type="SAM" id="SignalP"/>
    </source>
</evidence>
<proteinExistence type="predicted"/>
<comment type="caution">
    <text evidence="2">The sequence shown here is derived from an EMBL/GenBank/DDBJ whole genome shotgun (WGS) entry which is preliminary data.</text>
</comment>
<keyword evidence="1" id="KW-0732">Signal</keyword>
<accession>A0A196SJK6</accession>
<keyword evidence="3" id="KW-1185">Reference proteome</keyword>
<feature type="chain" id="PRO_5008274663" evidence="1">
    <location>
        <begin position="29"/>
        <end position="168"/>
    </location>
</feature>
<name>A0A196SJK6_BLAHN</name>
<reference evidence="2 3" key="1">
    <citation type="submission" date="2016-05" db="EMBL/GenBank/DDBJ databases">
        <title>Nuclear genome of Blastocystis sp. subtype 1 NandII.</title>
        <authorList>
            <person name="Gentekaki E."/>
            <person name="Curtis B."/>
            <person name="Stairs C."/>
            <person name="Eme L."/>
            <person name="Herman E."/>
            <person name="Klimes V."/>
            <person name="Arias M.C."/>
            <person name="Elias M."/>
            <person name="Hilliou F."/>
            <person name="Klute M."/>
            <person name="Malik S.-B."/>
            <person name="Pightling A."/>
            <person name="Rachubinski R."/>
            <person name="Salas D."/>
            <person name="Schlacht A."/>
            <person name="Suga H."/>
            <person name="Archibald J."/>
            <person name="Ball S.G."/>
            <person name="Clark G."/>
            <person name="Dacks J."/>
            <person name="Van Der Giezen M."/>
            <person name="Tsaousis A."/>
            <person name="Roger A."/>
        </authorList>
    </citation>
    <scope>NUCLEOTIDE SEQUENCE [LARGE SCALE GENOMIC DNA]</scope>
    <source>
        <strain evidence="3">ATCC 50177 / NandII</strain>
    </source>
</reference>
<dbReference type="EMBL" id="LXWW01000040">
    <property type="protein sequence ID" value="OAO17223.1"/>
    <property type="molecule type" value="Genomic_DNA"/>
</dbReference>
<gene>
    <name evidence="2" type="ORF">AV274_1028</name>
</gene>
<sequence>MGVWNSGMRRRKSFILLVLSFTSESVMSHNQYRLESINMGDASACAWRLDTADLQVDLTAVEVFELVYQNSIKDIEMGEMYSNSVFTLTPALPAVVHGQPHQHREVDIPSLEDSLLSMCVKCAGGVAVSFNGRLVTRFNLAESFDASLEAIPLHDGSLFHIVLSSVGV</sequence>